<dbReference type="GO" id="GO:0005737">
    <property type="term" value="C:cytoplasm"/>
    <property type="evidence" value="ECO:0007669"/>
    <property type="project" value="TreeGrafter"/>
</dbReference>
<comment type="caution">
    <text evidence="4">The sequence shown here is derived from an EMBL/GenBank/DDBJ whole genome shotgun (WGS) entry which is preliminary data.</text>
</comment>
<dbReference type="Proteomes" id="UP001152797">
    <property type="component" value="Unassembled WGS sequence"/>
</dbReference>
<dbReference type="GO" id="GO:0006606">
    <property type="term" value="P:protein import into nucleus"/>
    <property type="evidence" value="ECO:0007669"/>
    <property type="project" value="TreeGrafter"/>
</dbReference>
<dbReference type="Pfam" id="PF08477">
    <property type="entry name" value="Roc"/>
    <property type="match status" value="1"/>
</dbReference>
<protein>
    <submittedName>
        <fullName evidence="5">GTP-binding nuclear protein GSP2/CNR2</fullName>
    </submittedName>
</protein>
<keyword evidence="2" id="KW-0342">GTP-binding</keyword>
<keyword evidence="6" id="KW-1185">Reference proteome</keyword>
<proteinExistence type="predicted"/>
<feature type="region of interest" description="Disordered" evidence="3">
    <location>
        <begin position="659"/>
        <end position="681"/>
    </location>
</feature>
<dbReference type="EMBL" id="CAMXCT030005112">
    <property type="protein sequence ID" value="CAL4798733.1"/>
    <property type="molecule type" value="Genomic_DNA"/>
</dbReference>
<reference evidence="4" key="1">
    <citation type="submission" date="2022-10" db="EMBL/GenBank/DDBJ databases">
        <authorList>
            <person name="Chen Y."/>
            <person name="Dougan E. K."/>
            <person name="Chan C."/>
            <person name="Rhodes N."/>
            <person name="Thang M."/>
        </authorList>
    </citation>
    <scope>NUCLEOTIDE SEQUENCE</scope>
</reference>
<dbReference type="InterPro" id="IPR027417">
    <property type="entry name" value="P-loop_NTPase"/>
</dbReference>
<evidence type="ECO:0000256" key="1">
    <source>
        <dbReference type="ARBA" id="ARBA00022741"/>
    </source>
</evidence>
<dbReference type="Gene3D" id="3.40.50.300">
    <property type="entry name" value="P-loop containing nucleotide triphosphate hydrolases"/>
    <property type="match status" value="1"/>
</dbReference>
<dbReference type="PANTHER" id="PTHR24071">
    <property type="entry name" value="RAN GTPASE"/>
    <property type="match status" value="1"/>
</dbReference>
<dbReference type="PANTHER" id="PTHR24071:SF0">
    <property type="entry name" value="GTP-BINDING NUCLEAR PROTEIN RAN"/>
    <property type="match status" value="1"/>
</dbReference>
<dbReference type="GO" id="GO:0000054">
    <property type="term" value="P:ribosomal subunit export from nucleus"/>
    <property type="evidence" value="ECO:0007669"/>
    <property type="project" value="TreeGrafter"/>
</dbReference>
<feature type="compositionally biased region" description="Polar residues" evidence="3">
    <location>
        <begin position="667"/>
        <end position="681"/>
    </location>
</feature>
<evidence type="ECO:0000256" key="3">
    <source>
        <dbReference type="SAM" id="MobiDB-lite"/>
    </source>
</evidence>
<evidence type="ECO:0000256" key="2">
    <source>
        <dbReference type="ARBA" id="ARBA00023134"/>
    </source>
</evidence>
<evidence type="ECO:0000313" key="6">
    <source>
        <dbReference type="Proteomes" id="UP001152797"/>
    </source>
</evidence>
<dbReference type="GO" id="GO:0003924">
    <property type="term" value="F:GTPase activity"/>
    <property type="evidence" value="ECO:0007669"/>
    <property type="project" value="InterPro"/>
</dbReference>
<organism evidence="4">
    <name type="scientific">Cladocopium goreaui</name>
    <dbReference type="NCBI Taxonomy" id="2562237"/>
    <lineage>
        <taxon>Eukaryota</taxon>
        <taxon>Sar</taxon>
        <taxon>Alveolata</taxon>
        <taxon>Dinophyceae</taxon>
        <taxon>Suessiales</taxon>
        <taxon>Symbiodiniaceae</taxon>
        <taxon>Cladocopium</taxon>
    </lineage>
</organism>
<gene>
    <name evidence="4" type="ORF">C1SCF055_LOCUS36589</name>
</gene>
<dbReference type="EMBL" id="CAMXCT010005112">
    <property type="protein sequence ID" value="CAI4011421.1"/>
    <property type="molecule type" value="Genomic_DNA"/>
</dbReference>
<feature type="region of interest" description="Disordered" evidence="3">
    <location>
        <begin position="1508"/>
        <end position="1533"/>
    </location>
</feature>
<dbReference type="InterPro" id="IPR002041">
    <property type="entry name" value="Ran_GTPase"/>
</dbReference>
<keyword evidence="1" id="KW-0547">Nucleotide-binding</keyword>
<dbReference type="SUPFAM" id="SSF52540">
    <property type="entry name" value="P-loop containing nucleoside triphosphate hydrolases"/>
    <property type="match status" value="1"/>
</dbReference>
<dbReference type="GO" id="GO:0005634">
    <property type="term" value="C:nucleus"/>
    <property type="evidence" value="ECO:0007669"/>
    <property type="project" value="TreeGrafter"/>
</dbReference>
<sequence length="1533" mass="167546">MSVVRLDEEDLDEEDLAILREVASKGGGASKVAGYYHNRPKSAVGSAVLGPTKLDVTATNGTSGNVGVKGRAAFDDFQAKWDRFDNDTFVELLAEKSPHVPQLPKQVPAGCPEFKVLLVGPRGVGKTSLLQRHLTGEFLTQTKRWDDVVSLQFSSNCGDIRFNVWELTPDSPDSSFRQASGAILLCDGSRASQRALPSCIRNVKSHCGIIPCVLGFNKCDVPLLPQAKKAREACQRKEKLQSYQLSVKTWQNFEKPFWWLARRLSGCPSWHFAPSPAPWPPWPPQLPEQHQDDALQQGLAAQVPIEDEKGVPSAQKDSSGQTPMSILAKHLLSRGPKPSRPAAVEVPAPDTAGEEVTLEVEDEVQGKVVRFSCRSSLLQLSQRFSQELRAQPDRQPQTLKVAPDCCRSARVLQEAFALLSGSVSDVSMDGRELWQLLSFCVQYGLPELKAWASNRLLHCIHDDANAAVLPMLLRGAKACGLSSAERRYVLYCLLTTPEALLSAGHSQNGAARQAKVLQVALAELETFTRPSRTGDVHSAPRGPCRAVDVPLEGTKLRSAYAAAEAAEAAPEPYPQLARYSNLVAEPMEAPATCLCCLRTLLTVLITLIVVFAGLEFLVTDDSAMLDATLTTTGALTTTRKQLGFGDGDDSAVSSLVTTDEVTPDTGVLSSATPDQPTEPNAQAATSFQLSLTLDVTVDADNQMHVSLANRTGFFAAYKYDTCVRDGYSASVDKMRSRALTFAGDALENWGNGNGEIAVGRNLQDDVSGNSDHADDSDFTGYSHGTMINAGPPFIGTATLKVQGTAKELIRELTPQQLQHGDTDPATGQQLTGLMLLVTVLARRYAPLEAENTTKSIAEFLAFRRQPGETIDALLVRFDILRNRAHARAGFAINLTGLTWLLLQSLGLNAEAWDRLLPPLGGQMPQNEADFGGLLERIRRLFHLKEGRMQHGGAQGAMGDPGNFHTAEGYFPTFTPDGPHASAFAAGGPMAPDPWATSLATGSTGCANAEQLMTSGVPTQSFPCDAGHVENCPTCGSYFQDDGYSTDTSSDDGVGSLPGETDDPVEAYLQYAFARKKWRRISNKYPRRYRKGFKGGKGFRPAVLSHPEAAENDQLPKTLSLCAECDAKCDVAALWSRQSLTAATGKLSSVQFKRHWVLPLHCRDIAKKKTADEKAGGKSDVIFATAKPSDGMPKAAETSKPIMKPEVPTPKADNLAWVFSDKVGLRQRLLQEINFRTVHFYHDLHSRSQCQRLLNELALQCPLVLWIRFAGPCAGTGNKQDALRAENLVRLLTQQKTSNRLVIVEASERSLPMQMPSKGQPELRAQSQPNFAEDLNHDADGAKKAVRFGSLHAVEKFVSVDGEGFKANQLSNASEFDSKRDFWISHGKHGLIRVHVEPRNSMYVPLANECPIALHALESHRQTKLQQCLSNSFQQSPPILIDDDWRTSSTANMSFRWVGTTLFAIKPNVIQQQEKQFSEQSLEPHSLRHLEPLSVQQLTHEKHVSAQQLYPTESAFSRNERKQKDTSSNTARNT</sequence>
<name>A0A9P1DJP9_9DINO</name>
<reference evidence="5 6" key="2">
    <citation type="submission" date="2024-05" db="EMBL/GenBank/DDBJ databases">
        <authorList>
            <person name="Chen Y."/>
            <person name="Shah S."/>
            <person name="Dougan E. K."/>
            <person name="Thang M."/>
            <person name="Chan C."/>
        </authorList>
    </citation>
    <scope>NUCLEOTIDE SEQUENCE [LARGE SCALE GENOMIC DNA]</scope>
</reference>
<dbReference type="OrthoDB" id="431785at2759"/>
<dbReference type="SMART" id="SM00176">
    <property type="entry name" value="RAN"/>
    <property type="match status" value="1"/>
</dbReference>
<dbReference type="PRINTS" id="PR00449">
    <property type="entry name" value="RASTRNSFRMNG"/>
</dbReference>
<dbReference type="SMART" id="SM00175">
    <property type="entry name" value="RAB"/>
    <property type="match status" value="1"/>
</dbReference>
<accession>A0A9P1DJP9</accession>
<dbReference type="GO" id="GO:0005525">
    <property type="term" value="F:GTP binding"/>
    <property type="evidence" value="ECO:0007669"/>
    <property type="project" value="UniProtKB-KW"/>
</dbReference>
<evidence type="ECO:0000313" key="4">
    <source>
        <dbReference type="EMBL" id="CAI4011421.1"/>
    </source>
</evidence>
<feature type="region of interest" description="Disordered" evidence="3">
    <location>
        <begin position="1185"/>
        <end position="1206"/>
    </location>
</feature>
<evidence type="ECO:0000313" key="5">
    <source>
        <dbReference type="EMBL" id="CAL4798733.1"/>
    </source>
</evidence>
<dbReference type="EMBL" id="CAMXCT020005112">
    <property type="protein sequence ID" value="CAL1164796.1"/>
    <property type="molecule type" value="Genomic_DNA"/>
</dbReference>